<dbReference type="Gene3D" id="2.40.33.10">
    <property type="entry name" value="PK beta-barrel domain-like"/>
    <property type="match status" value="1"/>
</dbReference>
<evidence type="ECO:0000313" key="18">
    <source>
        <dbReference type="EMBL" id="KAG0456290.1"/>
    </source>
</evidence>
<evidence type="ECO:0000313" key="17">
    <source>
        <dbReference type="EMBL" id="KAG0455116.1"/>
    </source>
</evidence>
<keyword evidence="8 14" id="KW-0418">Kinase</keyword>
<dbReference type="GO" id="GO:0004743">
    <property type="term" value="F:pyruvate kinase activity"/>
    <property type="evidence" value="ECO:0007669"/>
    <property type="project" value="UniProtKB-EC"/>
</dbReference>
<dbReference type="Proteomes" id="UP000639772">
    <property type="component" value="Chromosome 13"/>
</dbReference>
<dbReference type="Pfam" id="PF00224">
    <property type="entry name" value="PK"/>
    <property type="match status" value="1"/>
</dbReference>
<evidence type="ECO:0000256" key="11">
    <source>
        <dbReference type="ARBA" id="ARBA00023152"/>
    </source>
</evidence>
<reference evidence="19 20" key="1">
    <citation type="journal article" date="2020" name="Nat. Food">
        <title>A phased Vanilla planifolia genome enables genetic improvement of flavour and production.</title>
        <authorList>
            <person name="Hasing T."/>
            <person name="Tang H."/>
            <person name="Brym M."/>
            <person name="Khazi F."/>
            <person name="Huang T."/>
            <person name="Chambers A.H."/>
        </authorList>
    </citation>
    <scope>NUCLEOTIDE SEQUENCE [LARGE SCALE GENOMIC DNA]</scope>
    <source>
        <tissue evidence="18">Leaf</tissue>
    </source>
</reference>
<comment type="caution">
    <text evidence="18">The sequence shown here is derived from an EMBL/GenBank/DDBJ whole genome shotgun (WGS) entry which is preliminary data.</text>
</comment>
<dbReference type="GO" id="GO:0005524">
    <property type="term" value="F:ATP binding"/>
    <property type="evidence" value="ECO:0007669"/>
    <property type="project" value="UniProtKB-KW"/>
</dbReference>
<dbReference type="Pfam" id="PF02887">
    <property type="entry name" value="PK_C"/>
    <property type="match status" value="1"/>
</dbReference>
<evidence type="ECO:0000256" key="9">
    <source>
        <dbReference type="ARBA" id="ARBA00022840"/>
    </source>
</evidence>
<evidence type="ECO:0000256" key="13">
    <source>
        <dbReference type="ARBA" id="ARBA00048152"/>
    </source>
</evidence>
<dbReference type="EC" id="2.7.1.40" evidence="4 14"/>
<dbReference type="InterPro" id="IPR015793">
    <property type="entry name" value="Pyrv_Knase_brl"/>
</dbReference>
<evidence type="ECO:0000256" key="3">
    <source>
        <dbReference type="ARBA" id="ARBA00008663"/>
    </source>
</evidence>
<feature type="domain" description="Pyruvate kinase C-terminal" evidence="16">
    <location>
        <begin position="394"/>
        <end position="506"/>
    </location>
</feature>
<dbReference type="OrthoDB" id="108365at2759"/>
<keyword evidence="6" id="KW-0479">Metal-binding</keyword>
<dbReference type="UniPathway" id="UPA00109">
    <property type="reaction ID" value="UER00188"/>
</dbReference>
<dbReference type="SUPFAM" id="SSF51621">
    <property type="entry name" value="Phosphoenolpyruvate/pyruvate domain"/>
    <property type="match status" value="1"/>
</dbReference>
<dbReference type="Gene3D" id="3.40.1380.20">
    <property type="entry name" value="Pyruvate kinase, C-terminal domain"/>
    <property type="match status" value="1"/>
</dbReference>
<proteinExistence type="inferred from homology"/>
<dbReference type="NCBIfam" id="TIGR01064">
    <property type="entry name" value="pyruv_kin"/>
    <property type="match status" value="1"/>
</dbReference>
<dbReference type="Gene3D" id="3.20.20.60">
    <property type="entry name" value="Phosphoenolpyruvate-binding domains"/>
    <property type="match status" value="1"/>
</dbReference>
<dbReference type="GO" id="GO:0016301">
    <property type="term" value="F:kinase activity"/>
    <property type="evidence" value="ECO:0007669"/>
    <property type="project" value="UniProtKB-KW"/>
</dbReference>
<dbReference type="EMBL" id="JADCNL010000013">
    <property type="protein sequence ID" value="KAG0455116.1"/>
    <property type="molecule type" value="Genomic_DNA"/>
</dbReference>
<keyword evidence="10 14" id="KW-0460">Magnesium</keyword>
<evidence type="ECO:0000256" key="12">
    <source>
        <dbReference type="ARBA" id="ARBA00023317"/>
    </source>
</evidence>
<dbReference type="GO" id="GO:0000287">
    <property type="term" value="F:magnesium ion binding"/>
    <property type="evidence" value="ECO:0007669"/>
    <property type="project" value="InterPro"/>
</dbReference>
<comment type="pathway">
    <text evidence="2 14">Carbohydrate degradation; glycolysis; pyruvate from D-glyceraldehyde 3-phosphate: step 5/5.</text>
</comment>
<evidence type="ECO:0000259" key="15">
    <source>
        <dbReference type="Pfam" id="PF00224"/>
    </source>
</evidence>
<dbReference type="InterPro" id="IPR015795">
    <property type="entry name" value="Pyrv_Knase_C"/>
</dbReference>
<comment type="cofactor">
    <cofactor evidence="1">
        <name>K(+)</name>
        <dbReference type="ChEBI" id="CHEBI:29103"/>
    </cofactor>
</comment>
<dbReference type="InterPro" id="IPR036918">
    <property type="entry name" value="Pyrv_Knase_C_sf"/>
</dbReference>
<comment type="catalytic activity">
    <reaction evidence="13 14">
        <text>pyruvate + ATP = phosphoenolpyruvate + ADP + H(+)</text>
        <dbReference type="Rhea" id="RHEA:18157"/>
        <dbReference type="ChEBI" id="CHEBI:15361"/>
        <dbReference type="ChEBI" id="CHEBI:15378"/>
        <dbReference type="ChEBI" id="CHEBI:30616"/>
        <dbReference type="ChEBI" id="CHEBI:58702"/>
        <dbReference type="ChEBI" id="CHEBI:456216"/>
        <dbReference type="EC" id="2.7.1.40"/>
    </reaction>
</comment>
<keyword evidence="12" id="KW-0670">Pyruvate</keyword>
<dbReference type="SUPFAM" id="SSF50800">
    <property type="entry name" value="PK beta-barrel domain-like"/>
    <property type="match status" value="1"/>
</dbReference>
<protein>
    <recommendedName>
        <fullName evidence="4 14">Pyruvate kinase</fullName>
        <ecNumber evidence="4 14">2.7.1.40</ecNumber>
    </recommendedName>
</protein>
<accession>A0A835PLQ9</accession>
<keyword evidence="5 14" id="KW-0808">Transferase</keyword>
<evidence type="ECO:0000256" key="8">
    <source>
        <dbReference type="ARBA" id="ARBA00022777"/>
    </source>
</evidence>
<dbReference type="AlphaFoldDB" id="A0A835PLQ9"/>
<evidence type="ECO:0000256" key="6">
    <source>
        <dbReference type="ARBA" id="ARBA00022723"/>
    </source>
</evidence>
<dbReference type="InterPro" id="IPR015806">
    <property type="entry name" value="Pyrv_Knase_insert_dom_sf"/>
</dbReference>
<feature type="domain" description="Pyruvate kinase barrel" evidence="15">
    <location>
        <begin position="30"/>
        <end position="359"/>
    </location>
</feature>
<dbReference type="InterPro" id="IPR001697">
    <property type="entry name" value="Pyr_Knase"/>
</dbReference>
<organism evidence="18 20">
    <name type="scientific">Vanilla planifolia</name>
    <name type="common">Vanilla</name>
    <dbReference type="NCBI Taxonomy" id="51239"/>
    <lineage>
        <taxon>Eukaryota</taxon>
        <taxon>Viridiplantae</taxon>
        <taxon>Streptophyta</taxon>
        <taxon>Embryophyta</taxon>
        <taxon>Tracheophyta</taxon>
        <taxon>Spermatophyta</taxon>
        <taxon>Magnoliopsida</taxon>
        <taxon>Liliopsida</taxon>
        <taxon>Asparagales</taxon>
        <taxon>Orchidaceae</taxon>
        <taxon>Vanilloideae</taxon>
        <taxon>Vanilleae</taxon>
        <taxon>Vanilla</taxon>
    </lineage>
</organism>
<keyword evidence="7" id="KW-0547">Nucleotide-binding</keyword>
<dbReference type="InterPro" id="IPR040442">
    <property type="entry name" value="Pyrv_kinase-like_dom_sf"/>
</dbReference>
<evidence type="ECO:0000256" key="7">
    <source>
        <dbReference type="ARBA" id="ARBA00022741"/>
    </source>
</evidence>
<keyword evidence="11 14" id="KW-0324">Glycolysis</keyword>
<comment type="similarity">
    <text evidence="3 14">Belongs to the pyruvate kinase family.</text>
</comment>
<dbReference type="Proteomes" id="UP000636800">
    <property type="component" value="Chromosome 13"/>
</dbReference>
<evidence type="ECO:0000259" key="16">
    <source>
        <dbReference type="Pfam" id="PF02887"/>
    </source>
</evidence>
<evidence type="ECO:0000256" key="5">
    <source>
        <dbReference type="ARBA" id="ARBA00022679"/>
    </source>
</evidence>
<evidence type="ECO:0000256" key="10">
    <source>
        <dbReference type="ARBA" id="ARBA00022842"/>
    </source>
</evidence>
<dbReference type="FunFam" id="2.40.33.10:FF:000004">
    <property type="entry name" value="Pyruvate kinase"/>
    <property type="match status" value="1"/>
</dbReference>
<evidence type="ECO:0000313" key="20">
    <source>
        <dbReference type="Proteomes" id="UP000639772"/>
    </source>
</evidence>
<evidence type="ECO:0000256" key="2">
    <source>
        <dbReference type="ARBA" id="ARBA00004997"/>
    </source>
</evidence>
<dbReference type="SUPFAM" id="SSF52935">
    <property type="entry name" value="PK C-terminal domain-like"/>
    <property type="match status" value="1"/>
</dbReference>
<gene>
    <name evidence="18" type="ORF">HPP92_024078</name>
    <name evidence="17" type="ORF">HPP92_024408</name>
</gene>
<dbReference type="EMBL" id="JADCNM010000013">
    <property type="protein sequence ID" value="KAG0456290.1"/>
    <property type="molecule type" value="Genomic_DNA"/>
</dbReference>
<dbReference type="InterPro" id="IPR015813">
    <property type="entry name" value="Pyrv/PenolPyrv_kinase-like_dom"/>
</dbReference>
<keyword evidence="19" id="KW-1185">Reference proteome</keyword>
<name>A0A835PLQ9_VANPL</name>
<dbReference type="PANTHER" id="PTHR11817">
    <property type="entry name" value="PYRUVATE KINASE"/>
    <property type="match status" value="1"/>
</dbReference>
<dbReference type="GO" id="GO:0030955">
    <property type="term" value="F:potassium ion binding"/>
    <property type="evidence" value="ECO:0007669"/>
    <property type="project" value="InterPro"/>
</dbReference>
<evidence type="ECO:0000256" key="14">
    <source>
        <dbReference type="RuleBase" id="RU000504"/>
    </source>
</evidence>
<evidence type="ECO:0000256" key="4">
    <source>
        <dbReference type="ARBA" id="ARBA00012142"/>
    </source>
</evidence>
<sequence length="520" mass="56363">MQGGQMLIEEPMRLSSVVAPSKPGFFASLTKIVGTLGPKSHSVEVIEACLSAGMSVARFDFSWLSADYHQETLDNLKTAMKNVNKLCAVMLDTVGPEIQVHNTTGNPVKLKAEAHVLLTPDLSKLPSSEILPINFPDLAKVVKNRDTVFVGQYLCTGSETTSVWLEVLEIHGQDVTCVVKNSAILSGFIFIMHVLQANINLPALSMYDKKVISSWGLLNKVDIISLSYTRQADDIKELRAFLQSIALHETQVYAKVENAEGWENFDDILQEADGIILSRGNLGIDLPPEKVFVFQKSAIHKCNLIGKPAIITRVVDSMIDNLRPTRAEATDVANAVLDGTDGILLGAETLRGLYPVEAVRTVGNICAEAERVYNQSLPFKAIAKHVGEPMSHDESVASSAVRAAIQVKAAVIIVLTSFGRGARLVAKYRPPMPVFAVLNPSSSALSGTTLATQLLSVRGVYPIWGASTRDDSTNSIEESSLKLAISFGASVGMIKPYDRAVIFQKIGDSSVVKIIDCHDY</sequence>
<evidence type="ECO:0000256" key="1">
    <source>
        <dbReference type="ARBA" id="ARBA00001958"/>
    </source>
</evidence>
<evidence type="ECO:0000313" key="19">
    <source>
        <dbReference type="Proteomes" id="UP000636800"/>
    </source>
</evidence>
<dbReference type="PRINTS" id="PR01050">
    <property type="entry name" value="PYRUVTKNASE"/>
</dbReference>
<dbReference type="InterPro" id="IPR011037">
    <property type="entry name" value="Pyrv_Knase-like_insert_dom_sf"/>
</dbReference>
<keyword evidence="9" id="KW-0067">ATP-binding</keyword>